<dbReference type="PROSITE" id="PS50893">
    <property type="entry name" value="ABC_TRANSPORTER_2"/>
    <property type="match status" value="1"/>
</dbReference>
<organism evidence="6 7">
    <name type="scientific">Neolewinella aurantiaca</name>
    <dbReference type="NCBI Taxonomy" id="2602767"/>
    <lineage>
        <taxon>Bacteria</taxon>
        <taxon>Pseudomonadati</taxon>
        <taxon>Bacteroidota</taxon>
        <taxon>Saprospiria</taxon>
        <taxon>Saprospirales</taxon>
        <taxon>Lewinellaceae</taxon>
        <taxon>Neolewinella</taxon>
    </lineage>
</organism>
<dbReference type="Proteomes" id="UP000321907">
    <property type="component" value="Unassembled WGS sequence"/>
</dbReference>
<dbReference type="GO" id="GO:0016887">
    <property type="term" value="F:ATP hydrolysis activity"/>
    <property type="evidence" value="ECO:0007669"/>
    <property type="project" value="InterPro"/>
</dbReference>
<evidence type="ECO:0000256" key="4">
    <source>
        <dbReference type="ARBA" id="ARBA00022840"/>
    </source>
</evidence>
<evidence type="ECO:0000313" key="6">
    <source>
        <dbReference type="EMBL" id="TXF85440.1"/>
    </source>
</evidence>
<dbReference type="InterPro" id="IPR050683">
    <property type="entry name" value="Bact_Polysacc_Export_ATP-bd"/>
</dbReference>
<dbReference type="SUPFAM" id="SSF52540">
    <property type="entry name" value="P-loop containing nucleoside triphosphate hydrolases"/>
    <property type="match status" value="1"/>
</dbReference>
<evidence type="ECO:0000256" key="2">
    <source>
        <dbReference type="ARBA" id="ARBA00022448"/>
    </source>
</evidence>
<reference evidence="6 7" key="1">
    <citation type="submission" date="2019-08" db="EMBL/GenBank/DDBJ databases">
        <title>Lewinella sp. strain SSH13 Genome sequencing and assembly.</title>
        <authorList>
            <person name="Kim I."/>
        </authorList>
    </citation>
    <scope>NUCLEOTIDE SEQUENCE [LARGE SCALE GENOMIC DNA]</scope>
    <source>
        <strain evidence="6 7">SSH13</strain>
    </source>
</reference>
<dbReference type="Pfam" id="PF00005">
    <property type="entry name" value="ABC_tran"/>
    <property type="match status" value="1"/>
</dbReference>
<dbReference type="RefSeq" id="WP_147932649.1">
    <property type="nucleotide sequence ID" value="NZ_VOXD01000046.1"/>
</dbReference>
<dbReference type="InterPro" id="IPR003593">
    <property type="entry name" value="AAA+_ATPase"/>
</dbReference>
<keyword evidence="4 6" id="KW-0067">ATP-binding</keyword>
<dbReference type="PANTHER" id="PTHR46743">
    <property type="entry name" value="TEICHOIC ACIDS EXPORT ATP-BINDING PROTEIN TAGH"/>
    <property type="match status" value="1"/>
</dbReference>
<dbReference type="InterPro" id="IPR015860">
    <property type="entry name" value="ABC_transpr_TagH-like"/>
</dbReference>
<dbReference type="CDD" id="cd03220">
    <property type="entry name" value="ABC_KpsT_Wzt"/>
    <property type="match status" value="1"/>
</dbReference>
<comment type="similarity">
    <text evidence="1">Belongs to the ABC transporter superfamily.</text>
</comment>
<comment type="caution">
    <text evidence="6">The sequence shown here is derived from an EMBL/GenBank/DDBJ whole genome shotgun (WGS) entry which is preliminary data.</text>
</comment>
<dbReference type="InterPro" id="IPR003439">
    <property type="entry name" value="ABC_transporter-like_ATP-bd"/>
</dbReference>
<dbReference type="SMART" id="SM00382">
    <property type="entry name" value="AAA"/>
    <property type="match status" value="1"/>
</dbReference>
<dbReference type="PANTHER" id="PTHR46743:SF2">
    <property type="entry name" value="TEICHOIC ACIDS EXPORT ATP-BINDING PROTEIN TAGH"/>
    <property type="match status" value="1"/>
</dbReference>
<accession>A0A5C7F790</accession>
<proteinExistence type="inferred from homology"/>
<evidence type="ECO:0000313" key="7">
    <source>
        <dbReference type="Proteomes" id="UP000321907"/>
    </source>
</evidence>
<evidence type="ECO:0000259" key="5">
    <source>
        <dbReference type="PROSITE" id="PS50893"/>
    </source>
</evidence>
<keyword evidence="2" id="KW-0813">Transport</keyword>
<dbReference type="Gene3D" id="3.40.50.300">
    <property type="entry name" value="P-loop containing nucleotide triphosphate hydrolases"/>
    <property type="match status" value="1"/>
</dbReference>
<keyword evidence="7" id="KW-1185">Reference proteome</keyword>
<sequence>MEKQPLIQVSGLHKKFSSDLRRGLLHGAQDMWRDIVSPSRKNPGLRKGEFYSLRDINMTLYSGEILAIVGVNGSGKTTLMRLISGIYNLDGGTITSLPGLKLTAIFALSAGMQPLFTGRENIYIKGSMYGMTLPEIEAKVPFIESFSELGDRLDRPFGNYSSGMKARLAYSIAMATNPDVFIIDESLAVGDSAFKAKCMDNLREFVNEPGKGVIFITNHIRKILKVADRLLVLDKGSVIHEAEDVGAGLEFYINNCNKHLGAEMQKNKLAVIKSYEL</sequence>
<dbReference type="AlphaFoldDB" id="A0A5C7F790"/>
<gene>
    <name evidence="6" type="ORF">FUA23_20495</name>
</gene>
<dbReference type="InterPro" id="IPR027417">
    <property type="entry name" value="P-loop_NTPase"/>
</dbReference>
<dbReference type="EMBL" id="VOXD01000046">
    <property type="protein sequence ID" value="TXF85440.1"/>
    <property type="molecule type" value="Genomic_DNA"/>
</dbReference>
<dbReference type="GO" id="GO:0016020">
    <property type="term" value="C:membrane"/>
    <property type="evidence" value="ECO:0007669"/>
    <property type="project" value="InterPro"/>
</dbReference>
<dbReference type="GO" id="GO:0005524">
    <property type="term" value="F:ATP binding"/>
    <property type="evidence" value="ECO:0007669"/>
    <property type="project" value="UniProtKB-KW"/>
</dbReference>
<name>A0A5C7F790_9BACT</name>
<evidence type="ECO:0000256" key="3">
    <source>
        <dbReference type="ARBA" id="ARBA00022741"/>
    </source>
</evidence>
<evidence type="ECO:0000256" key="1">
    <source>
        <dbReference type="ARBA" id="ARBA00005417"/>
    </source>
</evidence>
<keyword evidence="3" id="KW-0547">Nucleotide-binding</keyword>
<protein>
    <submittedName>
        <fullName evidence="6">ABC transporter ATP-binding protein</fullName>
    </submittedName>
</protein>
<feature type="domain" description="ABC transporter" evidence="5">
    <location>
        <begin position="26"/>
        <end position="260"/>
    </location>
</feature>
<dbReference type="OrthoDB" id="9801987at2"/>
<dbReference type="GO" id="GO:0140359">
    <property type="term" value="F:ABC-type transporter activity"/>
    <property type="evidence" value="ECO:0007669"/>
    <property type="project" value="InterPro"/>
</dbReference>